<dbReference type="AlphaFoldDB" id="A0AAF0E9F0"/>
<name>A0AAF0E9F0_9BASI</name>
<keyword evidence="2" id="KW-0472">Membrane</keyword>
<protein>
    <submittedName>
        <fullName evidence="3">Uncharacterized protein</fullName>
    </submittedName>
</protein>
<organism evidence="3 4">
    <name type="scientific">Malassezia caprae</name>
    <dbReference type="NCBI Taxonomy" id="1381934"/>
    <lineage>
        <taxon>Eukaryota</taxon>
        <taxon>Fungi</taxon>
        <taxon>Dikarya</taxon>
        <taxon>Basidiomycota</taxon>
        <taxon>Ustilaginomycotina</taxon>
        <taxon>Malasseziomycetes</taxon>
        <taxon>Malasseziales</taxon>
        <taxon>Malasseziaceae</taxon>
        <taxon>Malassezia</taxon>
    </lineage>
</organism>
<proteinExistence type="predicted"/>
<gene>
    <name evidence="3" type="ORF">MCAP1_002981</name>
</gene>
<sequence length="85" mass="9041">MAAATEAMPALPHARRDRARETTQRLGHTADEAEAYELQETAHGAAALADAGFDPLTTGEHIWMFASAIIVLGITCLGLLMSFGM</sequence>
<reference evidence="3" key="1">
    <citation type="submission" date="2023-03" db="EMBL/GenBank/DDBJ databases">
        <title>Mating type loci evolution in Malassezia.</title>
        <authorList>
            <person name="Coelho M.A."/>
        </authorList>
    </citation>
    <scope>NUCLEOTIDE SEQUENCE</scope>
    <source>
        <strain evidence="3">CBS 10434</strain>
    </source>
</reference>
<accession>A0AAF0E9F0</accession>
<dbReference type="Proteomes" id="UP001220961">
    <property type="component" value="Chromosome 6"/>
</dbReference>
<evidence type="ECO:0000313" key="4">
    <source>
        <dbReference type="Proteomes" id="UP001220961"/>
    </source>
</evidence>
<evidence type="ECO:0000256" key="1">
    <source>
        <dbReference type="SAM" id="MobiDB-lite"/>
    </source>
</evidence>
<feature type="region of interest" description="Disordered" evidence="1">
    <location>
        <begin position="1"/>
        <end position="27"/>
    </location>
</feature>
<evidence type="ECO:0000256" key="2">
    <source>
        <dbReference type="SAM" id="Phobius"/>
    </source>
</evidence>
<keyword evidence="2" id="KW-1133">Transmembrane helix</keyword>
<keyword evidence="2" id="KW-0812">Transmembrane</keyword>
<feature type="compositionally biased region" description="Basic and acidic residues" evidence="1">
    <location>
        <begin position="18"/>
        <end position="27"/>
    </location>
</feature>
<evidence type="ECO:0000313" key="3">
    <source>
        <dbReference type="EMBL" id="WFD20729.1"/>
    </source>
</evidence>
<feature type="transmembrane region" description="Helical" evidence="2">
    <location>
        <begin position="62"/>
        <end position="83"/>
    </location>
</feature>
<dbReference type="EMBL" id="CP119913">
    <property type="protein sequence ID" value="WFD20729.1"/>
    <property type="molecule type" value="Genomic_DNA"/>
</dbReference>
<keyword evidence="4" id="KW-1185">Reference proteome</keyword>